<sequence length="397" mass="43225">MHANSSSSLRTENPQDHPEVILKENSEDQTILQANVSVQDLDSSPSGGRGGGSHQYRIIRHERSRLPDNNINLNIRRSHSSGARSSSAKTQHGLNTLVSIPPPLPPPSQGNGMHGIVNAHQFSAGLGLNPCNSSTQDLQRRHNGNILIGSYPISLVDSTRPQRSATSSYDRNQKLQLTSATDLPVLNQESEARNSLQGHNHGIGTNECLGASSFIDGQNIHGSQTIHSSKVQTAIAGSHEVGSSLAATCREAADLVLMYRHFLDLFPEVKSGLDEAQIEKAIEDLKTLIETPQQMNHDNPISEHSQIVLSPSGHNPSIDCYSSIESKNNNAKSKQEEREGRSKDATTLGNEGTKLTSEVESSFAGLVPFLMNDEFEDLIKWPDPDFLSYSDPYGFDP</sequence>
<feature type="region of interest" description="Disordered" evidence="1">
    <location>
        <begin position="319"/>
        <end position="357"/>
    </location>
</feature>
<protein>
    <submittedName>
        <fullName evidence="2">OLC1v1005789C1</fullName>
    </submittedName>
</protein>
<dbReference type="EMBL" id="OX459122">
    <property type="protein sequence ID" value="CAI9106597.1"/>
    <property type="molecule type" value="Genomic_DNA"/>
</dbReference>
<evidence type="ECO:0000313" key="2">
    <source>
        <dbReference type="EMBL" id="CAI9106597.1"/>
    </source>
</evidence>
<keyword evidence="3" id="KW-1185">Reference proteome</keyword>
<accession>A0AAV1DFD0</accession>
<feature type="compositionally biased region" description="Polar residues" evidence="1">
    <location>
        <begin position="323"/>
        <end position="332"/>
    </location>
</feature>
<reference evidence="2" key="1">
    <citation type="submission" date="2023-03" db="EMBL/GenBank/DDBJ databases">
        <authorList>
            <person name="Julca I."/>
        </authorList>
    </citation>
    <scope>NUCLEOTIDE SEQUENCE</scope>
</reference>
<evidence type="ECO:0000313" key="3">
    <source>
        <dbReference type="Proteomes" id="UP001161247"/>
    </source>
</evidence>
<feature type="compositionally biased region" description="Polar residues" evidence="1">
    <location>
        <begin position="345"/>
        <end position="357"/>
    </location>
</feature>
<evidence type="ECO:0000256" key="1">
    <source>
        <dbReference type="SAM" id="MobiDB-lite"/>
    </source>
</evidence>
<name>A0AAV1DFD0_OLDCO</name>
<dbReference type="Proteomes" id="UP001161247">
    <property type="component" value="Chromosome 5"/>
</dbReference>
<gene>
    <name evidence="2" type="ORF">OLC1_LOCUS15071</name>
</gene>
<dbReference type="AlphaFoldDB" id="A0AAV1DFD0"/>
<organism evidence="2 3">
    <name type="scientific">Oldenlandia corymbosa var. corymbosa</name>
    <dbReference type="NCBI Taxonomy" id="529605"/>
    <lineage>
        <taxon>Eukaryota</taxon>
        <taxon>Viridiplantae</taxon>
        <taxon>Streptophyta</taxon>
        <taxon>Embryophyta</taxon>
        <taxon>Tracheophyta</taxon>
        <taxon>Spermatophyta</taxon>
        <taxon>Magnoliopsida</taxon>
        <taxon>eudicotyledons</taxon>
        <taxon>Gunneridae</taxon>
        <taxon>Pentapetalae</taxon>
        <taxon>asterids</taxon>
        <taxon>lamiids</taxon>
        <taxon>Gentianales</taxon>
        <taxon>Rubiaceae</taxon>
        <taxon>Rubioideae</taxon>
        <taxon>Spermacoceae</taxon>
        <taxon>Hedyotis-Oldenlandia complex</taxon>
        <taxon>Oldenlandia</taxon>
    </lineage>
</organism>
<proteinExistence type="predicted"/>
<feature type="compositionally biased region" description="Basic and acidic residues" evidence="1">
    <location>
        <begin position="333"/>
        <end position="344"/>
    </location>
</feature>